<dbReference type="Proteomes" id="UP000246145">
    <property type="component" value="Unassembled WGS sequence"/>
</dbReference>
<dbReference type="PROSITE" id="PS51257">
    <property type="entry name" value="PROKAR_LIPOPROTEIN"/>
    <property type="match status" value="1"/>
</dbReference>
<gene>
    <name evidence="2" type="ORF">C7440_3707</name>
</gene>
<dbReference type="EMBL" id="QEKO01000009">
    <property type="protein sequence ID" value="PVY60460.1"/>
    <property type="molecule type" value="Genomic_DNA"/>
</dbReference>
<reference evidence="2 3" key="1">
    <citation type="submission" date="2018-04" db="EMBL/GenBank/DDBJ databases">
        <title>Genomic Encyclopedia of Type Strains, Phase IV (KMG-IV): sequencing the most valuable type-strain genomes for metagenomic binning, comparative biology and taxonomic classification.</title>
        <authorList>
            <person name="Goeker M."/>
        </authorList>
    </citation>
    <scope>NUCLEOTIDE SEQUENCE [LARGE SCALE GENOMIC DNA]</scope>
    <source>
        <strain evidence="2 3">DSM 10065</strain>
    </source>
</reference>
<dbReference type="OrthoDB" id="8685129at2"/>
<comment type="caution">
    <text evidence="2">The sequence shown here is derived from an EMBL/GenBank/DDBJ whole genome shotgun (WGS) entry which is preliminary data.</text>
</comment>
<feature type="signal peptide" evidence="1">
    <location>
        <begin position="1"/>
        <end position="19"/>
    </location>
</feature>
<dbReference type="RefSeq" id="WP_040547958.1">
    <property type="nucleotide sequence ID" value="NZ_JACCEX010000006.1"/>
</dbReference>
<keyword evidence="3" id="KW-1185">Reference proteome</keyword>
<evidence type="ECO:0000256" key="1">
    <source>
        <dbReference type="SAM" id="SignalP"/>
    </source>
</evidence>
<organism evidence="2 3">
    <name type="scientific">Pusillimonas noertemannii</name>
    <dbReference type="NCBI Taxonomy" id="305977"/>
    <lineage>
        <taxon>Bacteria</taxon>
        <taxon>Pseudomonadati</taxon>
        <taxon>Pseudomonadota</taxon>
        <taxon>Betaproteobacteria</taxon>
        <taxon>Burkholderiales</taxon>
        <taxon>Alcaligenaceae</taxon>
        <taxon>Pusillimonas</taxon>
    </lineage>
</organism>
<protein>
    <recommendedName>
        <fullName evidence="4">Lipoprotein</fullName>
    </recommendedName>
</protein>
<name>A0A2U1CHQ7_9BURK</name>
<feature type="chain" id="PRO_5015489028" description="Lipoprotein" evidence="1">
    <location>
        <begin position="20"/>
        <end position="132"/>
    </location>
</feature>
<evidence type="ECO:0000313" key="2">
    <source>
        <dbReference type="EMBL" id="PVY60460.1"/>
    </source>
</evidence>
<dbReference type="AlphaFoldDB" id="A0A2U1CHQ7"/>
<sequence length="132" mass="14195">MKAWSAVLAMGLLGGCALGIQTDGSSPNVTYTVPHTYQVVYMRAAHQANECQYGNSTVKVRSRIDPAMSTGVVSVIDPITGVEMARTSLKAVDAKHTEVVQIVSGHGSWNQDVLNAMQQSIRMDASVCHVYK</sequence>
<keyword evidence="1" id="KW-0732">Signal</keyword>
<dbReference type="NCBIfam" id="NF046053">
    <property type="entry name" value="lipo_BPTD_2524"/>
    <property type="match status" value="1"/>
</dbReference>
<proteinExistence type="predicted"/>
<evidence type="ECO:0008006" key="4">
    <source>
        <dbReference type="Google" id="ProtNLM"/>
    </source>
</evidence>
<evidence type="ECO:0000313" key="3">
    <source>
        <dbReference type="Proteomes" id="UP000246145"/>
    </source>
</evidence>
<accession>A0A2U1CHQ7</accession>